<evidence type="ECO:0000256" key="4">
    <source>
        <dbReference type="ARBA" id="ARBA00012640"/>
    </source>
</evidence>
<evidence type="ECO:0000256" key="8">
    <source>
        <dbReference type="ARBA" id="ARBA00022842"/>
    </source>
</evidence>
<dbReference type="RefSeq" id="WP_102238013.1">
    <property type="nucleotide sequence ID" value="NZ_PNHK01000001.1"/>
</dbReference>
<sequence length="257" mass="27561">MQRVCVFDSGQVRHDVFDPDDLPPVLADLRSENDDVQVLPSEVSLAPPELVVMDVDSTLINEEVIDLLAAHAGVEDQVAAITERAMAGELDFEESLRERVALLKGVPVSALAEVADQVTLTPGVPEWVEALHEVDCHVAVVSGGFIEIVQPLADSVGIDDAFANQLESSAGVLTGKVTGPVVDRAFKARTLAQLAERVGATRTLAIGDGANDLDMVELATCGIAFCAKPALAERADLVIRHRDMRQLVEIFCAPYMR</sequence>
<dbReference type="GO" id="GO:0036424">
    <property type="term" value="F:L-phosphoserine phosphatase activity"/>
    <property type="evidence" value="ECO:0007669"/>
    <property type="project" value="InterPro"/>
</dbReference>
<feature type="active site" description="Proton donor" evidence="13">
    <location>
        <position position="56"/>
    </location>
</feature>
<evidence type="ECO:0000256" key="11">
    <source>
        <dbReference type="ARBA" id="ARBA00048138"/>
    </source>
</evidence>
<comment type="similarity">
    <text evidence="3">Belongs to the HAD-like hydrolase superfamily. SerB family.</text>
</comment>
<dbReference type="EMBL" id="PNHK01000001">
    <property type="protein sequence ID" value="PMD06366.1"/>
    <property type="molecule type" value="Genomic_DNA"/>
</dbReference>
<dbReference type="NCBIfam" id="TIGR01488">
    <property type="entry name" value="HAD-SF-IB"/>
    <property type="match status" value="1"/>
</dbReference>
<dbReference type="SUPFAM" id="SSF56784">
    <property type="entry name" value="HAD-like"/>
    <property type="match status" value="1"/>
</dbReference>
<dbReference type="InterPro" id="IPR004469">
    <property type="entry name" value="PSP"/>
</dbReference>
<reference evidence="14 15" key="1">
    <citation type="submission" date="2017-09" db="EMBL/GenBank/DDBJ databases">
        <title>Bacterial strain isolated from the female urinary microbiota.</title>
        <authorList>
            <person name="Thomas-White K."/>
            <person name="Kumar N."/>
            <person name="Forster S."/>
            <person name="Putonti C."/>
            <person name="Lawley T."/>
            <person name="Wolfe A.J."/>
        </authorList>
    </citation>
    <scope>NUCLEOTIDE SEQUENCE [LARGE SCALE GENOMIC DNA]</scope>
    <source>
        <strain evidence="14 15">UMB1301</strain>
    </source>
</reference>
<dbReference type="Gene3D" id="3.40.50.1000">
    <property type="entry name" value="HAD superfamily/HAD-like"/>
    <property type="match status" value="1"/>
</dbReference>
<dbReference type="InterPro" id="IPR050582">
    <property type="entry name" value="HAD-like_SerB"/>
</dbReference>
<organism evidence="14 15">
    <name type="scientific">Brevibacterium paucivorans</name>
    <dbReference type="NCBI Taxonomy" id="170994"/>
    <lineage>
        <taxon>Bacteria</taxon>
        <taxon>Bacillati</taxon>
        <taxon>Actinomycetota</taxon>
        <taxon>Actinomycetes</taxon>
        <taxon>Micrococcales</taxon>
        <taxon>Brevibacteriaceae</taxon>
        <taxon>Brevibacterium</taxon>
    </lineage>
</organism>
<comment type="catalytic activity">
    <reaction evidence="11">
        <text>O-phospho-L-serine + H2O = L-serine + phosphate</text>
        <dbReference type="Rhea" id="RHEA:21208"/>
        <dbReference type="ChEBI" id="CHEBI:15377"/>
        <dbReference type="ChEBI" id="CHEBI:33384"/>
        <dbReference type="ChEBI" id="CHEBI:43474"/>
        <dbReference type="ChEBI" id="CHEBI:57524"/>
        <dbReference type="EC" id="3.1.3.3"/>
    </reaction>
</comment>
<keyword evidence="6" id="KW-0479">Metal-binding</keyword>
<dbReference type="InterPro" id="IPR036412">
    <property type="entry name" value="HAD-like_sf"/>
</dbReference>
<dbReference type="GO" id="GO:0000287">
    <property type="term" value="F:magnesium ion binding"/>
    <property type="evidence" value="ECO:0007669"/>
    <property type="project" value="TreeGrafter"/>
</dbReference>
<dbReference type="GO" id="GO:0006564">
    <property type="term" value="P:L-serine biosynthetic process"/>
    <property type="evidence" value="ECO:0007669"/>
    <property type="project" value="UniProtKB-KW"/>
</dbReference>
<keyword evidence="8" id="KW-0460">Magnesium</keyword>
<comment type="cofactor">
    <cofactor evidence="1">
        <name>Mg(2+)</name>
        <dbReference type="ChEBI" id="CHEBI:18420"/>
    </cofactor>
</comment>
<evidence type="ECO:0000256" key="7">
    <source>
        <dbReference type="ARBA" id="ARBA00022801"/>
    </source>
</evidence>
<dbReference type="OrthoDB" id="9792539at2"/>
<evidence type="ECO:0000256" key="13">
    <source>
        <dbReference type="PIRSR" id="PIRSR604469-1"/>
    </source>
</evidence>
<dbReference type="InterPro" id="IPR023214">
    <property type="entry name" value="HAD_sf"/>
</dbReference>
<comment type="catalytic activity">
    <reaction evidence="12">
        <text>O-phospho-D-serine + H2O = D-serine + phosphate</text>
        <dbReference type="Rhea" id="RHEA:24873"/>
        <dbReference type="ChEBI" id="CHEBI:15377"/>
        <dbReference type="ChEBI" id="CHEBI:35247"/>
        <dbReference type="ChEBI" id="CHEBI:43474"/>
        <dbReference type="ChEBI" id="CHEBI:58680"/>
        <dbReference type="EC" id="3.1.3.3"/>
    </reaction>
</comment>
<dbReference type="SFLD" id="SFLDG01137">
    <property type="entry name" value="C1.6.1:_Phosphoserine_Phosphat"/>
    <property type="match status" value="1"/>
</dbReference>
<dbReference type="CDD" id="cd07500">
    <property type="entry name" value="HAD_PSP"/>
    <property type="match status" value="1"/>
</dbReference>
<evidence type="ECO:0000256" key="6">
    <source>
        <dbReference type="ARBA" id="ARBA00022723"/>
    </source>
</evidence>
<evidence type="ECO:0000256" key="5">
    <source>
        <dbReference type="ARBA" id="ARBA00022605"/>
    </source>
</evidence>
<evidence type="ECO:0000256" key="1">
    <source>
        <dbReference type="ARBA" id="ARBA00001946"/>
    </source>
</evidence>
<gene>
    <name evidence="14" type="primary">serB</name>
    <name evidence="14" type="ORF">CJ199_03085</name>
</gene>
<dbReference type="PANTHER" id="PTHR43344">
    <property type="entry name" value="PHOSPHOSERINE PHOSPHATASE"/>
    <property type="match status" value="1"/>
</dbReference>
<dbReference type="UniPathway" id="UPA00135">
    <property type="reaction ID" value="UER00198"/>
</dbReference>
<evidence type="ECO:0000256" key="10">
    <source>
        <dbReference type="ARBA" id="ARBA00031693"/>
    </source>
</evidence>
<keyword evidence="9" id="KW-0718">Serine biosynthesis</keyword>
<dbReference type="SFLD" id="SFLDG01136">
    <property type="entry name" value="C1.6:_Phosphoserine_Phosphatas"/>
    <property type="match status" value="1"/>
</dbReference>
<keyword evidence="5" id="KW-0028">Amino-acid biosynthesis</keyword>
<dbReference type="PANTHER" id="PTHR43344:SF2">
    <property type="entry name" value="PHOSPHOSERINE PHOSPHATASE"/>
    <property type="match status" value="1"/>
</dbReference>
<evidence type="ECO:0000313" key="15">
    <source>
        <dbReference type="Proteomes" id="UP000235598"/>
    </source>
</evidence>
<comment type="pathway">
    <text evidence="2">Amino-acid biosynthesis; L-serine biosynthesis; L-serine from 3-phospho-D-glycerate: step 3/3.</text>
</comment>
<dbReference type="Proteomes" id="UP000235598">
    <property type="component" value="Unassembled WGS sequence"/>
</dbReference>
<accession>A0A2N6VQF8</accession>
<dbReference type="AlphaFoldDB" id="A0A2N6VQF8"/>
<evidence type="ECO:0000256" key="2">
    <source>
        <dbReference type="ARBA" id="ARBA00005135"/>
    </source>
</evidence>
<dbReference type="SFLD" id="SFLDF00029">
    <property type="entry name" value="phosphoserine_phosphatase"/>
    <property type="match status" value="1"/>
</dbReference>
<dbReference type="SFLD" id="SFLDS00003">
    <property type="entry name" value="Haloacid_Dehalogenase"/>
    <property type="match status" value="1"/>
</dbReference>
<comment type="caution">
    <text evidence="14">The sequence shown here is derived from an EMBL/GenBank/DDBJ whole genome shotgun (WGS) entry which is preliminary data.</text>
</comment>
<keyword evidence="7" id="KW-0378">Hydrolase</keyword>
<proteinExistence type="inferred from homology"/>
<dbReference type="EC" id="3.1.3.3" evidence="4"/>
<feature type="active site" description="Nucleophile" evidence="13">
    <location>
        <position position="54"/>
    </location>
</feature>
<evidence type="ECO:0000256" key="12">
    <source>
        <dbReference type="ARBA" id="ARBA00048523"/>
    </source>
</evidence>
<evidence type="ECO:0000256" key="3">
    <source>
        <dbReference type="ARBA" id="ARBA00009184"/>
    </source>
</evidence>
<name>A0A2N6VQF8_9MICO</name>
<dbReference type="Pfam" id="PF00702">
    <property type="entry name" value="Hydrolase"/>
    <property type="match status" value="1"/>
</dbReference>
<dbReference type="NCBIfam" id="TIGR00338">
    <property type="entry name" value="serB"/>
    <property type="match status" value="1"/>
</dbReference>
<protein>
    <recommendedName>
        <fullName evidence="4">phosphoserine phosphatase</fullName>
        <ecNumber evidence="4">3.1.3.3</ecNumber>
    </recommendedName>
    <alternativeName>
        <fullName evidence="10">O-phosphoserine phosphohydrolase</fullName>
    </alternativeName>
</protein>
<evidence type="ECO:0000256" key="9">
    <source>
        <dbReference type="ARBA" id="ARBA00023299"/>
    </source>
</evidence>
<evidence type="ECO:0000313" key="14">
    <source>
        <dbReference type="EMBL" id="PMD06366.1"/>
    </source>
</evidence>
<dbReference type="GO" id="GO:0005737">
    <property type="term" value="C:cytoplasm"/>
    <property type="evidence" value="ECO:0007669"/>
    <property type="project" value="TreeGrafter"/>
</dbReference>